<organism evidence="3 4">
    <name type="scientific">candidate division CPR1 bacterium GW2011_GWA2_42_17</name>
    <dbReference type="NCBI Taxonomy" id="1618341"/>
    <lineage>
        <taxon>Bacteria</taxon>
        <taxon>candidate division CPR1</taxon>
    </lineage>
</organism>
<sequence length="201" mass="23179">MGVNLSKTSNIIFFAAFLPLVSFFMARGFYALFPNLPFWAETLSPLLAYGVLYAIFEKYAWHWKIFRIFSVVSVPDLRGRWKGKQRSSYKENGSNVEVPSCLEISQTFSKIFVRACYERSQSESVAANFTELNEEIYLFYTYDNEPNSLKSGTMQAHKGTVKLKYIPKENKLIGVYFNSIGNSGEIDFEFEQHDLISRFAK</sequence>
<comment type="caution">
    <text evidence="3">The sequence shown here is derived from an EMBL/GenBank/DDBJ whole genome shotgun (WGS) entry which is preliminary data.</text>
</comment>
<protein>
    <recommendedName>
        <fullName evidence="2">CD-NTase-associated protein 15 domain-containing protein</fullName>
    </recommendedName>
</protein>
<evidence type="ECO:0000259" key="2">
    <source>
        <dbReference type="Pfam" id="PF18153"/>
    </source>
</evidence>
<accession>A0A0G0Z4H3</accession>
<proteinExistence type="predicted"/>
<feature type="domain" description="CD-NTase-associated protein 15" evidence="2">
    <location>
        <begin position="73"/>
        <end position="186"/>
    </location>
</feature>
<evidence type="ECO:0000313" key="3">
    <source>
        <dbReference type="EMBL" id="KKS43604.1"/>
    </source>
</evidence>
<name>A0A0G0Z4H3_9BACT</name>
<keyword evidence="1" id="KW-0812">Transmembrane</keyword>
<dbReference type="Pfam" id="PF18153">
    <property type="entry name" value="Cap15_CD_rec"/>
    <property type="match status" value="1"/>
</dbReference>
<feature type="transmembrane region" description="Helical" evidence="1">
    <location>
        <begin position="38"/>
        <end position="56"/>
    </location>
</feature>
<keyword evidence="1" id="KW-1133">Transmembrane helix</keyword>
<dbReference type="AlphaFoldDB" id="A0A0G0Z4H3"/>
<dbReference type="Proteomes" id="UP000034875">
    <property type="component" value="Unassembled WGS sequence"/>
</dbReference>
<dbReference type="InterPro" id="IPR041208">
    <property type="entry name" value="Cap15"/>
</dbReference>
<keyword evidence="1" id="KW-0472">Membrane</keyword>
<dbReference type="EMBL" id="LCCZ01000028">
    <property type="protein sequence ID" value="KKS43604.1"/>
    <property type="molecule type" value="Genomic_DNA"/>
</dbReference>
<feature type="transmembrane region" description="Helical" evidence="1">
    <location>
        <begin position="12"/>
        <end position="32"/>
    </location>
</feature>
<reference evidence="3 4" key="1">
    <citation type="journal article" date="2015" name="Nature">
        <title>rRNA introns, odd ribosomes, and small enigmatic genomes across a large radiation of phyla.</title>
        <authorList>
            <person name="Brown C.T."/>
            <person name="Hug L.A."/>
            <person name="Thomas B.C."/>
            <person name="Sharon I."/>
            <person name="Castelle C.J."/>
            <person name="Singh A."/>
            <person name="Wilkins M.J."/>
            <person name="Williams K.H."/>
            <person name="Banfield J.F."/>
        </authorList>
    </citation>
    <scope>NUCLEOTIDE SEQUENCE [LARGE SCALE GENOMIC DNA]</scope>
</reference>
<evidence type="ECO:0000256" key="1">
    <source>
        <dbReference type="SAM" id="Phobius"/>
    </source>
</evidence>
<gene>
    <name evidence="3" type="ORF">UV05_C0028G0013</name>
</gene>
<evidence type="ECO:0000313" key="4">
    <source>
        <dbReference type="Proteomes" id="UP000034875"/>
    </source>
</evidence>